<dbReference type="GeneID" id="87867812"/>
<gene>
    <name evidence="3" type="ORF">B0H65DRAFT_576405</name>
</gene>
<sequence length="231" mass="26031">MFSLFSHLRKLFGAKPGADEATDAAETNSIETTQTDTSYSKEVEHHQPMPAPTWTLPLCGPLLNRLLPKNGTRNATNCNYTKDDDSSSCASNTYEKDDFVFINPPTESADANQPKPNPLCAPRFRTAPDETGRRTFEWDFPVAIDNIIRPIDIAFIADLLEKLRDGVAKDAPINYSTRCMAPLIRTRVARWADGVIKEVDQRVEEEMAKVERIRREAEGSKEDVDEIRIFV</sequence>
<comment type="caution">
    <text evidence="3">The sequence shown here is derived from an EMBL/GenBank/DDBJ whole genome shotgun (WGS) entry which is preliminary data.</text>
</comment>
<proteinExistence type="predicted"/>
<organism evidence="3 4">
    <name type="scientific">Neurospora tetraspora</name>
    <dbReference type="NCBI Taxonomy" id="94610"/>
    <lineage>
        <taxon>Eukaryota</taxon>
        <taxon>Fungi</taxon>
        <taxon>Dikarya</taxon>
        <taxon>Ascomycota</taxon>
        <taxon>Pezizomycotina</taxon>
        <taxon>Sordariomycetes</taxon>
        <taxon>Sordariomycetidae</taxon>
        <taxon>Sordariales</taxon>
        <taxon>Sordariaceae</taxon>
        <taxon>Neurospora</taxon>
    </lineage>
</organism>
<keyword evidence="1" id="KW-0175">Coiled coil</keyword>
<evidence type="ECO:0000313" key="3">
    <source>
        <dbReference type="EMBL" id="KAK3342837.1"/>
    </source>
</evidence>
<reference evidence="3" key="2">
    <citation type="submission" date="2023-06" db="EMBL/GenBank/DDBJ databases">
        <authorList>
            <consortium name="Lawrence Berkeley National Laboratory"/>
            <person name="Haridas S."/>
            <person name="Hensen N."/>
            <person name="Bonometti L."/>
            <person name="Westerberg I."/>
            <person name="Brannstrom I.O."/>
            <person name="Guillou S."/>
            <person name="Cros-Aarteil S."/>
            <person name="Calhoun S."/>
            <person name="Kuo A."/>
            <person name="Mondo S."/>
            <person name="Pangilinan J."/>
            <person name="Riley R."/>
            <person name="Labutti K."/>
            <person name="Andreopoulos B."/>
            <person name="Lipzen A."/>
            <person name="Chen C."/>
            <person name="Yanf M."/>
            <person name="Daum C."/>
            <person name="Ng V."/>
            <person name="Clum A."/>
            <person name="Steindorff A."/>
            <person name="Ohm R."/>
            <person name="Martin F."/>
            <person name="Silar P."/>
            <person name="Natvig D."/>
            <person name="Lalanne C."/>
            <person name="Gautier V."/>
            <person name="Ament-Velasquez S.L."/>
            <person name="Kruys A."/>
            <person name="Hutchinson M.I."/>
            <person name="Powell A.J."/>
            <person name="Barry K."/>
            <person name="Miller A.N."/>
            <person name="Grigoriev I.V."/>
            <person name="Debuchy R."/>
            <person name="Gladieux P."/>
            <person name="Thoren M.H."/>
            <person name="Johannesson H."/>
        </authorList>
    </citation>
    <scope>NUCLEOTIDE SEQUENCE</scope>
    <source>
        <strain evidence="3">CBS 560.94</strain>
    </source>
</reference>
<feature type="compositionally biased region" description="Polar residues" evidence="2">
    <location>
        <begin position="25"/>
        <end position="38"/>
    </location>
</feature>
<dbReference type="AlphaFoldDB" id="A0AAE0MRX6"/>
<feature type="region of interest" description="Disordered" evidence="2">
    <location>
        <begin position="17"/>
        <end position="43"/>
    </location>
</feature>
<reference evidence="3" key="1">
    <citation type="journal article" date="2023" name="Mol. Phylogenet. Evol.">
        <title>Genome-scale phylogeny and comparative genomics of the fungal order Sordariales.</title>
        <authorList>
            <person name="Hensen N."/>
            <person name="Bonometti L."/>
            <person name="Westerberg I."/>
            <person name="Brannstrom I.O."/>
            <person name="Guillou S."/>
            <person name="Cros-Aarteil S."/>
            <person name="Calhoun S."/>
            <person name="Haridas S."/>
            <person name="Kuo A."/>
            <person name="Mondo S."/>
            <person name="Pangilinan J."/>
            <person name="Riley R."/>
            <person name="LaButti K."/>
            <person name="Andreopoulos B."/>
            <person name="Lipzen A."/>
            <person name="Chen C."/>
            <person name="Yan M."/>
            <person name="Daum C."/>
            <person name="Ng V."/>
            <person name="Clum A."/>
            <person name="Steindorff A."/>
            <person name="Ohm R.A."/>
            <person name="Martin F."/>
            <person name="Silar P."/>
            <person name="Natvig D.O."/>
            <person name="Lalanne C."/>
            <person name="Gautier V."/>
            <person name="Ament-Velasquez S.L."/>
            <person name="Kruys A."/>
            <person name="Hutchinson M.I."/>
            <person name="Powell A.J."/>
            <person name="Barry K."/>
            <person name="Miller A.N."/>
            <person name="Grigoriev I.V."/>
            <person name="Debuchy R."/>
            <person name="Gladieux P."/>
            <person name="Hiltunen Thoren M."/>
            <person name="Johannesson H."/>
        </authorList>
    </citation>
    <scope>NUCLEOTIDE SEQUENCE</scope>
    <source>
        <strain evidence="3">CBS 560.94</strain>
    </source>
</reference>
<evidence type="ECO:0000256" key="1">
    <source>
        <dbReference type="SAM" id="Coils"/>
    </source>
</evidence>
<feature type="coiled-coil region" evidence="1">
    <location>
        <begin position="196"/>
        <end position="223"/>
    </location>
</feature>
<dbReference type="Proteomes" id="UP001278500">
    <property type="component" value="Unassembled WGS sequence"/>
</dbReference>
<name>A0AAE0MRX6_9PEZI</name>
<evidence type="ECO:0000256" key="2">
    <source>
        <dbReference type="SAM" id="MobiDB-lite"/>
    </source>
</evidence>
<keyword evidence="4" id="KW-1185">Reference proteome</keyword>
<protein>
    <submittedName>
        <fullName evidence="3">Uncharacterized protein</fullName>
    </submittedName>
</protein>
<accession>A0AAE0MRX6</accession>
<dbReference type="RefSeq" id="XP_062680630.1">
    <property type="nucleotide sequence ID" value="XM_062830658.1"/>
</dbReference>
<evidence type="ECO:0000313" key="4">
    <source>
        <dbReference type="Proteomes" id="UP001278500"/>
    </source>
</evidence>
<dbReference type="EMBL" id="JAUEPP010000005">
    <property type="protein sequence ID" value="KAK3342837.1"/>
    <property type="molecule type" value="Genomic_DNA"/>
</dbReference>